<reference evidence="2" key="2">
    <citation type="submission" date="2025-09" db="UniProtKB">
        <authorList>
            <consortium name="Ensembl"/>
        </authorList>
    </citation>
    <scope>IDENTIFICATION</scope>
</reference>
<dbReference type="PANTHER" id="PTHR11390:SF21">
    <property type="entry name" value="DNA TOPOISOMERASE 3-ALPHA"/>
    <property type="match status" value="1"/>
</dbReference>
<evidence type="ECO:0000256" key="1">
    <source>
        <dbReference type="RuleBase" id="RU362092"/>
    </source>
</evidence>
<reference evidence="2" key="1">
    <citation type="submission" date="2025-08" db="UniProtKB">
        <authorList>
            <consortium name="Ensembl"/>
        </authorList>
    </citation>
    <scope>IDENTIFICATION</scope>
</reference>
<dbReference type="GO" id="GO:0031422">
    <property type="term" value="C:RecQ family helicase-topoisomerase III complex"/>
    <property type="evidence" value="ECO:0007669"/>
    <property type="project" value="TreeGrafter"/>
</dbReference>
<dbReference type="GO" id="GO:0006281">
    <property type="term" value="P:DNA repair"/>
    <property type="evidence" value="ECO:0007669"/>
    <property type="project" value="TreeGrafter"/>
</dbReference>
<dbReference type="Ensembl" id="ENSSPUT00000006399.1">
    <property type="protein sequence ID" value="ENSSPUP00000006015.1"/>
    <property type="gene ID" value="ENSSPUG00000004639.1"/>
</dbReference>
<evidence type="ECO:0000313" key="2">
    <source>
        <dbReference type="Ensembl" id="ENSSPUP00000006015.1"/>
    </source>
</evidence>
<dbReference type="AlphaFoldDB" id="A0A8D0L418"/>
<protein>
    <recommendedName>
        <fullName evidence="1">DNA topoisomerase</fullName>
        <ecNumber evidence="1">5.6.2.1</ecNumber>
    </recommendedName>
</protein>
<dbReference type="SUPFAM" id="SSF56712">
    <property type="entry name" value="Prokaryotic type I DNA topoisomerase"/>
    <property type="match status" value="1"/>
</dbReference>
<evidence type="ECO:0000313" key="3">
    <source>
        <dbReference type="Proteomes" id="UP000694392"/>
    </source>
</evidence>
<dbReference type="Proteomes" id="UP000694392">
    <property type="component" value="Unplaced"/>
</dbReference>
<dbReference type="Gene3D" id="3.40.50.140">
    <property type="match status" value="1"/>
</dbReference>
<dbReference type="InterPro" id="IPR023405">
    <property type="entry name" value="Topo_IA_core_domain"/>
</dbReference>
<dbReference type="GO" id="GO:0005634">
    <property type="term" value="C:nucleus"/>
    <property type="evidence" value="ECO:0007669"/>
    <property type="project" value="TreeGrafter"/>
</dbReference>
<dbReference type="GO" id="GO:0003917">
    <property type="term" value="F:DNA topoisomerase type I (single strand cut, ATP-independent) activity"/>
    <property type="evidence" value="ECO:0007669"/>
    <property type="project" value="UniProtKB-EC"/>
</dbReference>
<keyword evidence="1" id="KW-0413">Isomerase</keyword>
<dbReference type="EC" id="5.6.2.1" evidence="1"/>
<dbReference type="GO" id="GO:0003677">
    <property type="term" value="F:DNA binding"/>
    <property type="evidence" value="ECO:0007669"/>
    <property type="project" value="UniProtKB-KW"/>
</dbReference>
<proteinExistence type="inferred from homology"/>
<dbReference type="GeneTree" id="ENSGT00940000156701"/>
<comment type="function">
    <text evidence="1">Introduces a single-strand break via transesterification at a target site in duplex DNA. Releases the supercoiling and torsional tension of DNA introduced during the DNA replication and transcription by transiently cleaving and rejoining one strand of the DNA duplex. The scissile phosphodiester is attacked by the catalytic tyrosine of the enzyme, resulting in the formation of a DNA-(5'-phosphotyrosyl)-enzyme intermediate and the expulsion of a 3'-OH DNA strand.</text>
</comment>
<dbReference type="PANTHER" id="PTHR11390">
    <property type="entry name" value="PROKARYOTIC DNA TOPOISOMERASE"/>
    <property type="match status" value="1"/>
</dbReference>
<name>A0A8D0L418_SPHPU</name>
<comment type="similarity">
    <text evidence="1">Belongs to the type IA topoisomerase family.</text>
</comment>
<keyword evidence="1" id="KW-0238">DNA-binding</keyword>
<keyword evidence="1" id="KW-0799">Topoisomerase</keyword>
<sequence>MILGTRFFAQSMVRLFSRSWGLFSEAAEGTMLRNIQKVLCVAEKNDAARGIADLLSNSRMRRREGLSKFNKIYEYEYHMFGQVGTCTLHAFHNPL</sequence>
<comment type="catalytic activity">
    <reaction evidence="1">
        <text>ATP-independent breakage of single-stranded DNA, followed by passage and rejoining.</text>
        <dbReference type="EC" id="5.6.2.1"/>
    </reaction>
</comment>
<keyword evidence="3" id="KW-1185">Reference proteome</keyword>
<dbReference type="GO" id="GO:0006265">
    <property type="term" value="P:DNA topological change"/>
    <property type="evidence" value="ECO:0007669"/>
    <property type="project" value="InterPro"/>
</dbReference>
<dbReference type="GO" id="GO:0006310">
    <property type="term" value="P:DNA recombination"/>
    <property type="evidence" value="ECO:0007669"/>
    <property type="project" value="TreeGrafter"/>
</dbReference>
<accession>A0A8D0L418</accession>
<dbReference type="InterPro" id="IPR000380">
    <property type="entry name" value="Topo_IA"/>
</dbReference>
<organism evidence="2 3">
    <name type="scientific">Sphenodon punctatus</name>
    <name type="common">Tuatara</name>
    <name type="synonym">Hatteria punctata</name>
    <dbReference type="NCBI Taxonomy" id="8508"/>
    <lineage>
        <taxon>Eukaryota</taxon>
        <taxon>Metazoa</taxon>
        <taxon>Chordata</taxon>
        <taxon>Craniata</taxon>
        <taxon>Vertebrata</taxon>
        <taxon>Euteleostomi</taxon>
        <taxon>Lepidosauria</taxon>
        <taxon>Sphenodontia</taxon>
        <taxon>Sphenodontidae</taxon>
        <taxon>Sphenodon</taxon>
    </lineage>
</organism>
<dbReference type="OMA" id="YEYEYHM"/>